<dbReference type="AlphaFoldDB" id="A0A2Z7DG28"/>
<proteinExistence type="predicted"/>
<keyword evidence="2" id="KW-1185">Reference proteome</keyword>
<accession>A0A2Z7DG28</accession>
<name>A0A2Z7DG28_9LAMI</name>
<dbReference type="Proteomes" id="UP000250235">
    <property type="component" value="Unassembled WGS sequence"/>
</dbReference>
<evidence type="ECO:0000313" key="2">
    <source>
        <dbReference type="Proteomes" id="UP000250235"/>
    </source>
</evidence>
<dbReference type="EMBL" id="KQ986800">
    <property type="protein sequence ID" value="KZV58323.1"/>
    <property type="molecule type" value="Genomic_DNA"/>
</dbReference>
<gene>
    <name evidence="1" type="ORF">F511_29184</name>
</gene>
<reference evidence="1 2" key="1">
    <citation type="journal article" date="2015" name="Proc. Natl. Acad. Sci. U.S.A.">
        <title>The resurrection genome of Boea hygrometrica: A blueprint for survival of dehydration.</title>
        <authorList>
            <person name="Xiao L."/>
            <person name="Yang G."/>
            <person name="Zhang L."/>
            <person name="Yang X."/>
            <person name="Zhao S."/>
            <person name="Ji Z."/>
            <person name="Zhou Q."/>
            <person name="Hu M."/>
            <person name="Wang Y."/>
            <person name="Chen M."/>
            <person name="Xu Y."/>
            <person name="Jin H."/>
            <person name="Xiao X."/>
            <person name="Hu G."/>
            <person name="Bao F."/>
            <person name="Hu Y."/>
            <person name="Wan P."/>
            <person name="Li L."/>
            <person name="Deng X."/>
            <person name="Kuang T."/>
            <person name="Xiang C."/>
            <person name="Zhu J.K."/>
            <person name="Oliver M.J."/>
            <person name="He Y."/>
        </authorList>
    </citation>
    <scope>NUCLEOTIDE SEQUENCE [LARGE SCALE GENOMIC DNA]</scope>
    <source>
        <strain evidence="2">cv. XS01</strain>
    </source>
</reference>
<organism evidence="1 2">
    <name type="scientific">Dorcoceras hygrometricum</name>
    <dbReference type="NCBI Taxonomy" id="472368"/>
    <lineage>
        <taxon>Eukaryota</taxon>
        <taxon>Viridiplantae</taxon>
        <taxon>Streptophyta</taxon>
        <taxon>Embryophyta</taxon>
        <taxon>Tracheophyta</taxon>
        <taxon>Spermatophyta</taxon>
        <taxon>Magnoliopsida</taxon>
        <taxon>eudicotyledons</taxon>
        <taxon>Gunneridae</taxon>
        <taxon>Pentapetalae</taxon>
        <taxon>asterids</taxon>
        <taxon>lamiids</taxon>
        <taxon>Lamiales</taxon>
        <taxon>Gesneriaceae</taxon>
        <taxon>Didymocarpoideae</taxon>
        <taxon>Trichosporeae</taxon>
        <taxon>Loxocarpinae</taxon>
        <taxon>Dorcoceras</taxon>
    </lineage>
</organism>
<protein>
    <submittedName>
        <fullName evidence="1">Uncharacterized protein</fullName>
    </submittedName>
</protein>
<sequence length="332" mass="37868">MNQLVHVLRSALEKYNEEEDAQMELERRSSADGYSEIDSADEKRCARYGMSCDDISLDVITISSWLSADEAKAREEKRRRVGESADEERRVIAACGLLDRVAAGYVVIKPNRDDKRNSDRRRHCTDKKPHIKRRDRKVLVAEESKIKWVDSDLDEITTSISSSDSEEDVQCLMADDTDEKLSQTFEEVKAKNKCLKDKSEDARCLQLDESDSIKNELSKLHEVQKPFNDRTGLGFSSGKSSSSDTSTQSYLTYDKLKRMSFVKVSMMHDILQSVKYDDQIVSKMNKKGKFGIGYFELQNSKPSCIKNRLAKDRARADSQSSICTSRGVLQRR</sequence>
<evidence type="ECO:0000313" key="1">
    <source>
        <dbReference type="EMBL" id="KZV58323.1"/>
    </source>
</evidence>